<dbReference type="PROSITE" id="PS50294">
    <property type="entry name" value="WD_REPEATS_REGION"/>
    <property type="match status" value="2"/>
</dbReference>
<comment type="similarity">
    <text evidence="5">Belongs to the WD repeat MORG1 family.</text>
</comment>
<keyword evidence="8" id="KW-1185">Reference proteome</keyword>
<dbReference type="OrthoDB" id="1068471at2759"/>
<keyword evidence="2" id="KW-0963">Cytoplasm</keyword>
<dbReference type="PANTHER" id="PTHR22842:SF3">
    <property type="entry name" value="WD REPEAT DOMAIN-CONTAINING PROTEIN 83"/>
    <property type="match status" value="1"/>
</dbReference>
<proteinExistence type="inferred from homology"/>
<dbReference type="CDD" id="cd00200">
    <property type="entry name" value="WD40"/>
    <property type="match status" value="1"/>
</dbReference>
<gene>
    <name evidence="7" type="ORF">EST38_g4209</name>
</gene>
<evidence type="ECO:0000313" key="8">
    <source>
        <dbReference type="Proteomes" id="UP000290288"/>
    </source>
</evidence>
<keyword evidence="3 6" id="KW-0853">WD repeat</keyword>
<dbReference type="AlphaFoldDB" id="A0A4Q2DRI8"/>
<evidence type="ECO:0000256" key="1">
    <source>
        <dbReference type="ARBA" id="ARBA00004496"/>
    </source>
</evidence>
<dbReference type="InterPro" id="IPR015943">
    <property type="entry name" value="WD40/YVTN_repeat-like_dom_sf"/>
</dbReference>
<evidence type="ECO:0000256" key="3">
    <source>
        <dbReference type="ARBA" id="ARBA00022574"/>
    </source>
</evidence>
<dbReference type="InterPro" id="IPR036322">
    <property type="entry name" value="WD40_repeat_dom_sf"/>
</dbReference>
<evidence type="ECO:0000256" key="4">
    <source>
        <dbReference type="ARBA" id="ARBA00022737"/>
    </source>
</evidence>
<dbReference type="GO" id="GO:0071013">
    <property type="term" value="C:catalytic step 2 spliceosome"/>
    <property type="evidence" value="ECO:0007669"/>
    <property type="project" value="TreeGrafter"/>
</dbReference>
<dbReference type="EMBL" id="SDEE01000100">
    <property type="protein sequence ID" value="RXW21634.1"/>
    <property type="molecule type" value="Genomic_DNA"/>
</dbReference>
<dbReference type="InterPro" id="IPR051980">
    <property type="entry name" value="WD_repeat_MORG1"/>
</dbReference>
<name>A0A4Q2DRI8_9AGAR</name>
<evidence type="ECO:0000256" key="5">
    <source>
        <dbReference type="ARBA" id="ARBA00038145"/>
    </source>
</evidence>
<dbReference type="SMART" id="SM00320">
    <property type="entry name" value="WD40"/>
    <property type="match status" value="7"/>
</dbReference>
<dbReference type="SUPFAM" id="SSF50978">
    <property type="entry name" value="WD40 repeat-like"/>
    <property type="match status" value="1"/>
</dbReference>
<dbReference type="Pfam" id="PF00400">
    <property type="entry name" value="WD40"/>
    <property type="match status" value="4"/>
</dbReference>
<dbReference type="STRING" id="2316362.A0A4Q2DRI8"/>
<evidence type="ECO:0000256" key="2">
    <source>
        <dbReference type="ARBA" id="ARBA00022490"/>
    </source>
</evidence>
<evidence type="ECO:0000313" key="7">
    <source>
        <dbReference type="EMBL" id="RXW21634.1"/>
    </source>
</evidence>
<feature type="repeat" description="WD" evidence="6">
    <location>
        <begin position="18"/>
        <end position="60"/>
    </location>
</feature>
<comment type="subcellular location">
    <subcellularLocation>
        <location evidence="1">Cytoplasm</location>
    </subcellularLocation>
</comment>
<dbReference type="GO" id="GO:0005737">
    <property type="term" value="C:cytoplasm"/>
    <property type="evidence" value="ECO:0007669"/>
    <property type="project" value="UniProtKB-SubCell"/>
</dbReference>
<dbReference type="PRINTS" id="PR00320">
    <property type="entry name" value="GPROTEINBRPT"/>
</dbReference>
<dbReference type="Proteomes" id="UP000290288">
    <property type="component" value="Unassembled WGS sequence"/>
</dbReference>
<comment type="caution">
    <text evidence="7">The sequence shown here is derived from an EMBL/GenBank/DDBJ whole genome shotgun (WGS) entry which is preliminary data.</text>
</comment>
<keyword evidence="4" id="KW-0677">Repeat</keyword>
<dbReference type="PANTHER" id="PTHR22842">
    <property type="entry name" value="WD40 REPEAT PROTEIN"/>
    <property type="match status" value="1"/>
</dbReference>
<dbReference type="InterPro" id="IPR001680">
    <property type="entry name" value="WD40_rpt"/>
</dbReference>
<dbReference type="PROSITE" id="PS50082">
    <property type="entry name" value="WD_REPEATS_2"/>
    <property type="match status" value="3"/>
</dbReference>
<sequence>MAPSRGPQPIPRDLHVVLNSHKGPVNVARYAKGSAKYILTGGQDRTVRLWNASLGTEIKTFAGHGYEVLSVTVAHDNAKFASSGGDRSVFVWDVATGQTIRRLSGHLGKIHAVEFNEDASVVASGSYDSTKIAKFKFTPHLAVRAQTRQSIQTLEEARDAVQTLYVGSTYLISGSVDGHVRTYDLRKGELRSDFIGNPVTAVIPTQDSTTYLATSLDSHVRLMDMATGKMLNDFTGHANESYRCRACFSYGEASVLCGDEKGLIWAWDLLDGKVMPPNPPPKAHHKVITWTEHHPIDAGEFITCSADGTAKVWKTSTDQD</sequence>
<protein>
    <submittedName>
        <fullName evidence="7">Uncharacterized protein</fullName>
    </submittedName>
</protein>
<dbReference type="GO" id="GO:0000398">
    <property type="term" value="P:mRNA splicing, via spliceosome"/>
    <property type="evidence" value="ECO:0007669"/>
    <property type="project" value="TreeGrafter"/>
</dbReference>
<reference evidence="7 8" key="1">
    <citation type="submission" date="2019-01" db="EMBL/GenBank/DDBJ databases">
        <title>Draft genome sequence of Psathyrella aberdarensis IHI B618.</title>
        <authorList>
            <person name="Buettner E."/>
            <person name="Kellner H."/>
        </authorList>
    </citation>
    <scope>NUCLEOTIDE SEQUENCE [LARGE SCALE GENOMIC DNA]</scope>
    <source>
        <strain evidence="7 8">IHI B618</strain>
    </source>
</reference>
<feature type="repeat" description="WD" evidence="6">
    <location>
        <begin position="61"/>
        <end position="102"/>
    </location>
</feature>
<feature type="repeat" description="WD" evidence="6">
    <location>
        <begin position="103"/>
        <end position="130"/>
    </location>
</feature>
<dbReference type="Gene3D" id="2.130.10.10">
    <property type="entry name" value="YVTN repeat-like/Quinoprotein amine dehydrogenase"/>
    <property type="match status" value="2"/>
</dbReference>
<dbReference type="InterPro" id="IPR020472">
    <property type="entry name" value="WD40_PAC1"/>
</dbReference>
<evidence type="ECO:0000256" key="6">
    <source>
        <dbReference type="PROSITE-ProRule" id="PRU00221"/>
    </source>
</evidence>
<accession>A0A4Q2DRI8</accession>
<organism evidence="7 8">
    <name type="scientific">Candolleomyces aberdarensis</name>
    <dbReference type="NCBI Taxonomy" id="2316362"/>
    <lineage>
        <taxon>Eukaryota</taxon>
        <taxon>Fungi</taxon>
        <taxon>Dikarya</taxon>
        <taxon>Basidiomycota</taxon>
        <taxon>Agaricomycotina</taxon>
        <taxon>Agaricomycetes</taxon>
        <taxon>Agaricomycetidae</taxon>
        <taxon>Agaricales</taxon>
        <taxon>Agaricineae</taxon>
        <taxon>Psathyrellaceae</taxon>
        <taxon>Candolleomyces</taxon>
    </lineage>
</organism>